<comment type="caution">
    <text evidence="2">The sequence shown here is derived from an EMBL/GenBank/DDBJ whole genome shotgun (WGS) entry which is preliminary data.</text>
</comment>
<dbReference type="RefSeq" id="XP_007724890.1">
    <property type="nucleotide sequence ID" value="XM_007726700.1"/>
</dbReference>
<reference evidence="2 3" key="1">
    <citation type="submission" date="2013-03" db="EMBL/GenBank/DDBJ databases">
        <title>The Genome Sequence of Capronia coronata CBS 617.96.</title>
        <authorList>
            <consortium name="The Broad Institute Genomics Platform"/>
            <person name="Cuomo C."/>
            <person name="de Hoog S."/>
            <person name="Gorbushina A."/>
            <person name="Walker B."/>
            <person name="Young S.K."/>
            <person name="Zeng Q."/>
            <person name="Gargeya S."/>
            <person name="Fitzgerald M."/>
            <person name="Haas B."/>
            <person name="Abouelleil A."/>
            <person name="Allen A.W."/>
            <person name="Alvarado L."/>
            <person name="Arachchi H.M."/>
            <person name="Berlin A.M."/>
            <person name="Chapman S.B."/>
            <person name="Gainer-Dewar J."/>
            <person name="Goldberg J."/>
            <person name="Griggs A."/>
            <person name="Gujja S."/>
            <person name="Hansen M."/>
            <person name="Howarth C."/>
            <person name="Imamovic A."/>
            <person name="Ireland A."/>
            <person name="Larimer J."/>
            <person name="McCowan C."/>
            <person name="Murphy C."/>
            <person name="Pearson M."/>
            <person name="Poon T.W."/>
            <person name="Priest M."/>
            <person name="Roberts A."/>
            <person name="Saif S."/>
            <person name="Shea T."/>
            <person name="Sisk P."/>
            <person name="Sykes S."/>
            <person name="Wortman J."/>
            <person name="Nusbaum C."/>
            <person name="Birren B."/>
        </authorList>
    </citation>
    <scope>NUCLEOTIDE SEQUENCE [LARGE SCALE GENOMIC DNA]</scope>
    <source>
        <strain evidence="2 3">CBS 617.96</strain>
    </source>
</reference>
<dbReference type="GeneID" id="19160689"/>
<feature type="compositionally biased region" description="Polar residues" evidence="1">
    <location>
        <begin position="30"/>
        <end position="42"/>
    </location>
</feature>
<dbReference type="OrthoDB" id="5325276at2759"/>
<evidence type="ECO:0000313" key="3">
    <source>
        <dbReference type="Proteomes" id="UP000019484"/>
    </source>
</evidence>
<protein>
    <submittedName>
        <fullName evidence="2">Uncharacterized protein</fullName>
    </submittedName>
</protein>
<feature type="region of interest" description="Disordered" evidence="1">
    <location>
        <begin position="24"/>
        <end position="176"/>
    </location>
</feature>
<name>W9XY52_9EURO</name>
<evidence type="ECO:0000313" key="2">
    <source>
        <dbReference type="EMBL" id="EXJ85452.1"/>
    </source>
</evidence>
<accession>W9XY52</accession>
<dbReference type="AlphaFoldDB" id="W9XY52"/>
<feature type="compositionally biased region" description="Polar residues" evidence="1">
    <location>
        <begin position="139"/>
        <end position="168"/>
    </location>
</feature>
<organism evidence="2 3">
    <name type="scientific">Capronia coronata CBS 617.96</name>
    <dbReference type="NCBI Taxonomy" id="1182541"/>
    <lineage>
        <taxon>Eukaryota</taxon>
        <taxon>Fungi</taxon>
        <taxon>Dikarya</taxon>
        <taxon>Ascomycota</taxon>
        <taxon>Pezizomycotina</taxon>
        <taxon>Eurotiomycetes</taxon>
        <taxon>Chaetothyriomycetidae</taxon>
        <taxon>Chaetothyriales</taxon>
        <taxon>Herpotrichiellaceae</taxon>
        <taxon>Capronia</taxon>
    </lineage>
</organism>
<proteinExistence type="predicted"/>
<evidence type="ECO:0000256" key="1">
    <source>
        <dbReference type="SAM" id="MobiDB-lite"/>
    </source>
</evidence>
<gene>
    <name evidence="2" type="ORF">A1O1_05816</name>
</gene>
<dbReference type="Proteomes" id="UP000019484">
    <property type="component" value="Unassembled WGS sequence"/>
</dbReference>
<keyword evidence="3" id="KW-1185">Reference proteome</keyword>
<dbReference type="EMBL" id="AMWN01000005">
    <property type="protein sequence ID" value="EXJ85452.1"/>
    <property type="molecule type" value="Genomic_DNA"/>
</dbReference>
<dbReference type="eggNOG" id="ENOG502RPV6">
    <property type="taxonomic scope" value="Eukaryota"/>
</dbReference>
<sequence length="323" mass="35259">MAEAFRTTHGQPFHHDGLTALPQLREQAIPQRSSSLSKSTRPLTAGLPPSTKGHIQPVDDGRIASTPNAILPIRRKPIPSEVAPKGDSGGELSSSPSSASARSTSPPQASSSTTSQRTPRHFPLAPNDPSPLNPLYHIPSTSTPGSKHTMSSDAASSPTRLNNSQSNEHFILPPGFRPGKSARTYVEETILPAVTQEVVKNQTTEIVQENIIRHIHVHHYYTYVQPIRAVEILPARHFVIDEKTGQKVEVAAPEGWEMPTSMQPTKPDLSGLEPESRHYLVDEEHPKGVSEPPPTDEKPKSPQELKSIARVTHATKWSPFPKA</sequence>
<feature type="compositionally biased region" description="Low complexity" evidence="1">
    <location>
        <begin position="93"/>
        <end position="117"/>
    </location>
</feature>
<feature type="region of interest" description="Disordered" evidence="1">
    <location>
        <begin position="257"/>
        <end position="323"/>
    </location>
</feature>
<feature type="compositionally biased region" description="Basic and acidic residues" evidence="1">
    <location>
        <begin position="274"/>
        <end position="288"/>
    </location>
</feature>
<dbReference type="HOGENOM" id="CLU_041689_0_0_1"/>